<evidence type="ECO:0000259" key="13">
    <source>
        <dbReference type="PROSITE" id="PS50110"/>
    </source>
</evidence>
<evidence type="ECO:0000313" key="15">
    <source>
        <dbReference type="Proteomes" id="UP001190926"/>
    </source>
</evidence>
<sequence>MGSSSGLQRSDCFPVGLRVLVVDDDPAWLKILEKMLIKCKYQVTICNLAQEALDLLEKRKDGFDIVISDVNVPDMDGFMFLEQVGLKMDLPVIMMSVDGETRRVMKGVQHGACDYLLKPIRMKELRNIWQHVFRKRVHEVRGGGGGGGGGGGVEGKECSLDQTHKAADASCSFSGGGGGGGGGDLDIMLTTAGKKRKDHNTLILDDNNNKINNLDYSADPSSLKKPRVVWTVDLHQKFVKAVNRIGLDKVGPKKILDLMGVPWLTRENVASHLQKYRLYLSRLQKENDLKAAAAAACGGNGMKLSDFSSSENTPSSLTLQQNIVINENYVDIHSQTATICEGNVAGILSLPEAEKVLFGDVVAANAAPISSSSRIAYNQQQPFELQVKSESKIQAHYTWSGGGAPSPQFKQEHIKPHFQFDHFPLVPHGRREADHQPMEPNINHFYSKNRSYAIGTENTATPALLNIPQQSHFTHCHTFEDQQQSHVHNNLESSFKNMIVGTGSAHRLRDVELSRYSHAAGDICLPTPHLVNMEPFGCSSGQEELVGDARPEMYDSPNFEDEYGNAMECYVTSQGMYFG</sequence>
<evidence type="ECO:0000256" key="8">
    <source>
        <dbReference type="ARBA" id="ARBA00023159"/>
    </source>
</evidence>
<dbReference type="SUPFAM" id="SSF52172">
    <property type="entry name" value="CheY-like"/>
    <property type="match status" value="1"/>
</dbReference>
<evidence type="ECO:0000256" key="9">
    <source>
        <dbReference type="ARBA" id="ARBA00023163"/>
    </source>
</evidence>
<protein>
    <recommendedName>
        <fullName evidence="11">Two-component response regulator</fullName>
    </recommendedName>
</protein>
<dbReference type="EMBL" id="SDAM02001008">
    <property type="protein sequence ID" value="KAH6823234.1"/>
    <property type="molecule type" value="Genomic_DNA"/>
</dbReference>
<dbReference type="NCBIfam" id="TIGR01557">
    <property type="entry name" value="myb_SHAQKYF"/>
    <property type="match status" value="1"/>
</dbReference>
<dbReference type="SUPFAM" id="SSF46689">
    <property type="entry name" value="Homeodomain-like"/>
    <property type="match status" value="1"/>
</dbReference>
<dbReference type="InterPro" id="IPR006447">
    <property type="entry name" value="Myb_dom_plants"/>
</dbReference>
<evidence type="ECO:0000256" key="11">
    <source>
        <dbReference type="PIRNR" id="PIRNR036392"/>
    </source>
</evidence>
<dbReference type="AlphaFoldDB" id="A0AAD4IXR6"/>
<gene>
    <name evidence="14" type="ORF">C2S53_018883</name>
</gene>
<dbReference type="PROSITE" id="PS50110">
    <property type="entry name" value="RESPONSE_REGULATORY"/>
    <property type="match status" value="1"/>
</dbReference>
<keyword evidence="6 11" id="KW-0805">Transcription regulation</keyword>
<comment type="similarity">
    <text evidence="2">Belongs to the ARR family. Type-B subfamily.</text>
</comment>
<dbReference type="Gene3D" id="3.40.50.2300">
    <property type="match status" value="1"/>
</dbReference>
<dbReference type="PANTHER" id="PTHR43874:SF137">
    <property type="entry name" value="TWO-COMPONENT RESPONSE REGULATOR ARR11"/>
    <property type="match status" value="1"/>
</dbReference>
<keyword evidence="5 11" id="KW-0902">Two-component regulatory system</keyword>
<keyword evidence="4" id="KW-0932">Cytokinin signaling pathway</keyword>
<evidence type="ECO:0000256" key="7">
    <source>
        <dbReference type="ARBA" id="ARBA00023125"/>
    </source>
</evidence>
<feature type="modified residue" description="4-aspartylphosphate" evidence="12">
    <location>
        <position position="69"/>
    </location>
</feature>
<comment type="caution">
    <text evidence="14">The sequence shown here is derived from an EMBL/GenBank/DDBJ whole genome shotgun (WGS) entry which is preliminary data.</text>
</comment>
<dbReference type="GO" id="GO:0000160">
    <property type="term" value="P:phosphorelay signal transduction system"/>
    <property type="evidence" value="ECO:0007669"/>
    <property type="project" value="UniProtKB-KW"/>
</dbReference>
<evidence type="ECO:0000256" key="12">
    <source>
        <dbReference type="PROSITE-ProRule" id="PRU00169"/>
    </source>
</evidence>
<organism evidence="14 15">
    <name type="scientific">Perilla frutescens var. hirtella</name>
    <name type="common">Perilla citriodora</name>
    <name type="synonym">Perilla setoyensis</name>
    <dbReference type="NCBI Taxonomy" id="608512"/>
    <lineage>
        <taxon>Eukaryota</taxon>
        <taxon>Viridiplantae</taxon>
        <taxon>Streptophyta</taxon>
        <taxon>Embryophyta</taxon>
        <taxon>Tracheophyta</taxon>
        <taxon>Spermatophyta</taxon>
        <taxon>Magnoliopsida</taxon>
        <taxon>eudicotyledons</taxon>
        <taxon>Gunneridae</taxon>
        <taxon>Pentapetalae</taxon>
        <taxon>asterids</taxon>
        <taxon>lamiids</taxon>
        <taxon>Lamiales</taxon>
        <taxon>Lamiaceae</taxon>
        <taxon>Nepetoideae</taxon>
        <taxon>Elsholtzieae</taxon>
        <taxon>Perilla</taxon>
    </lineage>
</organism>
<dbReference type="Pfam" id="PF00072">
    <property type="entry name" value="Response_reg"/>
    <property type="match status" value="1"/>
</dbReference>
<evidence type="ECO:0000313" key="14">
    <source>
        <dbReference type="EMBL" id="KAH6823234.1"/>
    </source>
</evidence>
<dbReference type="CDD" id="cd17584">
    <property type="entry name" value="REC_typeB_ARR-like"/>
    <property type="match status" value="1"/>
</dbReference>
<keyword evidence="15" id="KW-1185">Reference proteome</keyword>
<dbReference type="GO" id="GO:0003677">
    <property type="term" value="F:DNA binding"/>
    <property type="evidence" value="ECO:0007669"/>
    <property type="project" value="UniProtKB-KW"/>
</dbReference>
<keyword evidence="3 12" id="KW-0597">Phosphoprotein</keyword>
<dbReference type="SMART" id="SM00448">
    <property type="entry name" value="REC"/>
    <property type="match status" value="1"/>
</dbReference>
<dbReference type="GO" id="GO:0005634">
    <property type="term" value="C:nucleus"/>
    <property type="evidence" value="ECO:0007669"/>
    <property type="project" value="UniProtKB-SubCell"/>
</dbReference>
<dbReference type="InterPro" id="IPR017053">
    <property type="entry name" value="Response_reg_B-typ_pln"/>
</dbReference>
<comment type="function">
    <text evidence="11">Transcriptional activator that binds specific DNA sequence.</text>
</comment>
<dbReference type="GO" id="GO:0009736">
    <property type="term" value="P:cytokinin-activated signaling pathway"/>
    <property type="evidence" value="ECO:0007669"/>
    <property type="project" value="UniProtKB-KW"/>
</dbReference>
<evidence type="ECO:0000256" key="4">
    <source>
        <dbReference type="ARBA" id="ARBA00022864"/>
    </source>
</evidence>
<dbReference type="Pfam" id="PF00249">
    <property type="entry name" value="Myb_DNA-binding"/>
    <property type="match status" value="1"/>
</dbReference>
<evidence type="ECO:0000256" key="3">
    <source>
        <dbReference type="ARBA" id="ARBA00022553"/>
    </source>
</evidence>
<dbReference type="InterPro" id="IPR011006">
    <property type="entry name" value="CheY-like_superfamily"/>
</dbReference>
<dbReference type="PANTHER" id="PTHR43874">
    <property type="entry name" value="TWO-COMPONENT RESPONSE REGULATOR"/>
    <property type="match status" value="1"/>
</dbReference>
<evidence type="ECO:0000256" key="1">
    <source>
        <dbReference type="ARBA" id="ARBA00004123"/>
    </source>
</evidence>
<evidence type="ECO:0000256" key="10">
    <source>
        <dbReference type="ARBA" id="ARBA00023242"/>
    </source>
</evidence>
<evidence type="ECO:0000256" key="6">
    <source>
        <dbReference type="ARBA" id="ARBA00023015"/>
    </source>
</evidence>
<reference evidence="14 15" key="1">
    <citation type="journal article" date="2021" name="Nat. Commun.">
        <title>Incipient diploidization of the medicinal plant Perilla within 10,000 years.</title>
        <authorList>
            <person name="Zhang Y."/>
            <person name="Shen Q."/>
            <person name="Leng L."/>
            <person name="Zhang D."/>
            <person name="Chen S."/>
            <person name="Shi Y."/>
            <person name="Ning Z."/>
            <person name="Chen S."/>
        </authorList>
    </citation>
    <scope>NUCLEOTIDE SEQUENCE [LARGE SCALE GENOMIC DNA]</scope>
    <source>
        <strain evidence="15">cv. PC099</strain>
    </source>
</reference>
<keyword evidence="8 11" id="KW-0010">Activator</keyword>
<feature type="domain" description="Response regulatory" evidence="13">
    <location>
        <begin position="18"/>
        <end position="133"/>
    </location>
</feature>
<dbReference type="GO" id="GO:0003700">
    <property type="term" value="F:DNA-binding transcription factor activity"/>
    <property type="evidence" value="ECO:0007669"/>
    <property type="project" value="UniProtKB-UniRule"/>
</dbReference>
<evidence type="ECO:0000256" key="5">
    <source>
        <dbReference type="ARBA" id="ARBA00023012"/>
    </source>
</evidence>
<dbReference type="InterPro" id="IPR045279">
    <property type="entry name" value="ARR-like"/>
</dbReference>
<dbReference type="FunFam" id="1.10.10.60:FF:000007">
    <property type="entry name" value="Two-component response regulator"/>
    <property type="match status" value="1"/>
</dbReference>
<dbReference type="Proteomes" id="UP001190926">
    <property type="component" value="Unassembled WGS sequence"/>
</dbReference>
<dbReference type="InterPro" id="IPR001789">
    <property type="entry name" value="Sig_transdc_resp-reg_receiver"/>
</dbReference>
<evidence type="ECO:0000256" key="2">
    <source>
        <dbReference type="ARBA" id="ARBA00006015"/>
    </source>
</evidence>
<proteinExistence type="inferred from homology"/>
<name>A0AAD4IXR6_PERFH</name>
<dbReference type="InterPro" id="IPR009057">
    <property type="entry name" value="Homeodomain-like_sf"/>
</dbReference>
<keyword evidence="10 11" id="KW-0539">Nucleus</keyword>
<dbReference type="InterPro" id="IPR001005">
    <property type="entry name" value="SANT/Myb"/>
</dbReference>
<accession>A0AAD4IXR6</accession>
<keyword evidence="9 11" id="KW-0804">Transcription</keyword>
<dbReference type="Gene3D" id="1.10.10.60">
    <property type="entry name" value="Homeodomain-like"/>
    <property type="match status" value="1"/>
</dbReference>
<comment type="subcellular location">
    <subcellularLocation>
        <location evidence="1 11">Nucleus</location>
    </subcellularLocation>
</comment>
<dbReference type="PIRSF" id="PIRSF036392">
    <property type="entry name" value="RR_ARR_type-B"/>
    <property type="match status" value="1"/>
</dbReference>
<keyword evidence="7 11" id="KW-0238">DNA-binding</keyword>